<dbReference type="EMBL" id="JAGGNH010000001">
    <property type="protein sequence ID" value="KAJ0989674.1"/>
    <property type="molecule type" value="Genomic_DNA"/>
</dbReference>
<evidence type="ECO:0000313" key="4">
    <source>
        <dbReference type="Proteomes" id="UP001085076"/>
    </source>
</evidence>
<dbReference type="OrthoDB" id="185373at2759"/>
<dbReference type="AlphaFoldDB" id="A0A9D5HUV2"/>
<keyword evidence="4" id="KW-1185">Reference proteome</keyword>
<comment type="caution">
    <text evidence="3">The sequence shown here is derived from an EMBL/GenBank/DDBJ whole genome shotgun (WGS) entry which is preliminary data.</text>
</comment>
<dbReference type="InterPro" id="IPR002885">
    <property type="entry name" value="PPR_rpt"/>
</dbReference>
<reference evidence="3" key="2">
    <citation type="journal article" date="2022" name="Hortic Res">
        <title>The genome of Dioscorea zingiberensis sheds light on the biosynthesis, origin and evolution of the medicinally important diosgenin saponins.</title>
        <authorList>
            <person name="Li Y."/>
            <person name="Tan C."/>
            <person name="Li Z."/>
            <person name="Guo J."/>
            <person name="Li S."/>
            <person name="Chen X."/>
            <person name="Wang C."/>
            <person name="Dai X."/>
            <person name="Yang H."/>
            <person name="Song W."/>
            <person name="Hou L."/>
            <person name="Xu J."/>
            <person name="Tong Z."/>
            <person name="Xu A."/>
            <person name="Yuan X."/>
            <person name="Wang W."/>
            <person name="Yang Q."/>
            <person name="Chen L."/>
            <person name="Sun Z."/>
            <person name="Wang K."/>
            <person name="Pan B."/>
            <person name="Chen J."/>
            <person name="Bao Y."/>
            <person name="Liu F."/>
            <person name="Qi X."/>
            <person name="Gang D.R."/>
            <person name="Wen J."/>
            <person name="Li J."/>
        </authorList>
    </citation>
    <scope>NUCLEOTIDE SEQUENCE</scope>
    <source>
        <strain evidence="3">Dzin_1.0</strain>
    </source>
</reference>
<dbReference type="Proteomes" id="UP001085076">
    <property type="component" value="Miscellaneous, Linkage group lg01"/>
</dbReference>
<dbReference type="PROSITE" id="PS51375">
    <property type="entry name" value="PPR"/>
    <property type="match status" value="1"/>
</dbReference>
<dbReference type="InterPro" id="IPR046849">
    <property type="entry name" value="E2_motif"/>
</dbReference>
<protein>
    <recommendedName>
        <fullName evidence="5">Pentatricopeptide repeat-containing protein</fullName>
    </recommendedName>
</protein>
<proteinExistence type="predicted"/>
<dbReference type="PANTHER" id="PTHR47926:SF406">
    <property type="entry name" value="REPEAT (PPR) SUPERFAMILY PROTEIN, PUTATIVE-RELATED"/>
    <property type="match status" value="1"/>
</dbReference>
<dbReference type="Pfam" id="PF20431">
    <property type="entry name" value="E_motif"/>
    <property type="match status" value="1"/>
</dbReference>
<feature type="repeat" description="PPR" evidence="2">
    <location>
        <begin position="44"/>
        <end position="78"/>
    </location>
</feature>
<gene>
    <name evidence="3" type="ORF">J5N97_008030</name>
</gene>
<dbReference type="Pfam" id="PF01535">
    <property type="entry name" value="PPR"/>
    <property type="match status" value="2"/>
</dbReference>
<dbReference type="Pfam" id="PF20430">
    <property type="entry name" value="Eplus_motif"/>
    <property type="match status" value="1"/>
</dbReference>
<keyword evidence="1" id="KW-0677">Repeat</keyword>
<evidence type="ECO:0000256" key="2">
    <source>
        <dbReference type="PROSITE-ProRule" id="PRU00708"/>
    </source>
</evidence>
<name>A0A9D5HUV2_9LILI</name>
<organism evidence="3 4">
    <name type="scientific">Dioscorea zingiberensis</name>
    <dbReference type="NCBI Taxonomy" id="325984"/>
    <lineage>
        <taxon>Eukaryota</taxon>
        <taxon>Viridiplantae</taxon>
        <taxon>Streptophyta</taxon>
        <taxon>Embryophyta</taxon>
        <taxon>Tracheophyta</taxon>
        <taxon>Spermatophyta</taxon>
        <taxon>Magnoliopsida</taxon>
        <taxon>Liliopsida</taxon>
        <taxon>Dioscoreales</taxon>
        <taxon>Dioscoreaceae</taxon>
        <taxon>Dioscorea</taxon>
    </lineage>
</organism>
<evidence type="ECO:0000313" key="3">
    <source>
        <dbReference type="EMBL" id="KAJ0989674.1"/>
    </source>
</evidence>
<evidence type="ECO:0008006" key="5">
    <source>
        <dbReference type="Google" id="ProtNLM"/>
    </source>
</evidence>
<dbReference type="NCBIfam" id="TIGR00756">
    <property type="entry name" value="PPR"/>
    <property type="match status" value="1"/>
</dbReference>
<dbReference type="FunFam" id="1.25.40.10:FF:001387">
    <property type="entry name" value="Pentatricopeptide repeat-containing protein At2g39620"/>
    <property type="match status" value="1"/>
</dbReference>
<dbReference type="InterPro" id="IPR046848">
    <property type="entry name" value="E_motif"/>
</dbReference>
<accession>A0A9D5HUV2</accession>
<dbReference type="GO" id="GO:0009451">
    <property type="term" value="P:RNA modification"/>
    <property type="evidence" value="ECO:0007669"/>
    <property type="project" value="InterPro"/>
</dbReference>
<dbReference type="InterPro" id="IPR011990">
    <property type="entry name" value="TPR-like_helical_dom_sf"/>
</dbReference>
<dbReference type="Gene3D" id="1.25.40.10">
    <property type="entry name" value="Tetratricopeptide repeat domain"/>
    <property type="match status" value="2"/>
</dbReference>
<dbReference type="InterPro" id="IPR046960">
    <property type="entry name" value="PPR_At4g14850-like_plant"/>
</dbReference>
<reference evidence="3" key="1">
    <citation type="submission" date="2021-03" db="EMBL/GenBank/DDBJ databases">
        <authorList>
            <person name="Li Z."/>
            <person name="Yang C."/>
        </authorList>
    </citation>
    <scope>NUCLEOTIDE SEQUENCE</scope>
    <source>
        <strain evidence="3">Dzin_1.0</strain>
        <tissue evidence="3">Leaf</tissue>
    </source>
</reference>
<dbReference type="GO" id="GO:0003723">
    <property type="term" value="F:RNA binding"/>
    <property type="evidence" value="ECO:0007669"/>
    <property type="project" value="InterPro"/>
</dbReference>
<evidence type="ECO:0000256" key="1">
    <source>
        <dbReference type="ARBA" id="ARBA00022737"/>
    </source>
</evidence>
<sequence length="246" mass="28357">MINLGLKPDNFTFATILDACANLATIELGRQIHAQIIKEKLQKDVFILSSLVDMYAKCGNMQDSLLMFNKMALRDHVSWNALICGYSLHGLVDVGEQYFNTMTDHYKLQPQLEHYSCMVDLIGRTRGVHEALEFISKMPLEADDVIWRTLLSTCKIQEVGRWTDVSKLRKMMRQSGLKKEPGCSWIEVKNEMHAFLVGDKAHPRSEEIYARLDELIGEMKWIEYQPDVDFLPLDFVEQEPIWISNG</sequence>
<dbReference type="PANTHER" id="PTHR47926">
    <property type="entry name" value="PENTATRICOPEPTIDE REPEAT-CONTAINING PROTEIN"/>
    <property type="match status" value="1"/>
</dbReference>